<dbReference type="Proteomes" id="UP000297839">
    <property type="component" value="Unassembled WGS sequence"/>
</dbReference>
<name>A0A4Z0C0M9_9BURK</name>
<organism evidence="1 2">
    <name type="scientific">Ramlibacter humi</name>
    <dbReference type="NCBI Taxonomy" id="2530451"/>
    <lineage>
        <taxon>Bacteria</taxon>
        <taxon>Pseudomonadati</taxon>
        <taxon>Pseudomonadota</taxon>
        <taxon>Betaproteobacteria</taxon>
        <taxon>Burkholderiales</taxon>
        <taxon>Comamonadaceae</taxon>
        <taxon>Ramlibacter</taxon>
    </lineage>
</organism>
<dbReference type="EMBL" id="SMLK01000002">
    <property type="protein sequence ID" value="TFZ03789.1"/>
    <property type="molecule type" value="Genomic_DNA"/>
</dbReference>
<dbReference type="AlphaFoldDB" id="A0A4Z0C0M9"/>
<evidence type="ECO:0000313" key="2">
    <source>
        <dbReference type="Proteomes" id="UP000297839"/>
    </source>
</evidence>
<reference evidence="1 2" key="1">
    <citation type="submission" date="2019-03" db="EMBL/GenBank/DDBJ databases">
        <title>Ramlibacter sp. 18x22-1, whole genome shotgun sequence.</title>
        <authorList>
            <person name="Zhang X."/>
            <person name="Feng G."/>
            <person name="Zhu H."/>
        </authorList>
    </citation>
    <scope>NUCLEOTIDE SEQUENCE [LARGE SCALE GENOMIC DNA]</scope>
    <source>
        <strain evidence="1 2">18x22-1</strain>
    </source>
</reference>
<protein>
    <recommendedName>
        <fullName evidence="3">DUF4157 domain-containing protein</fullName>
    </recommendedName>
</protein>
<evidence type="ECO:0000313" key="1">
    <source>
        <dbReference type="EMBL" id="TFZ03789.1"/>
    </source>
</evidence>
<proteinExistence type="predicted"/>
<gene>
    <name evidence="1" type="ORF">EZ216_09040</name>
</gene>
<evidence type="ECO:0008006" key="3">
    <source>
        <dbReference type="Google" id="ProtNLM"/>
    </source>
</evidence>
<dbReference type="RefSeq" id="WP_135249413.1">
    <property type="nucleotide sequence ID" value="NZ_SMLK01000002.1"/>
</dbReference>
<sequence length="113" mass="13188">MRIVSTPLLFWADGMTVAPGLVVVHPRVRKDPGLLAHEAVHERQMREVGLLRFWWFYFTCRPFRLWAEVEAYRVSLKYQPAGLRHFARAIARGYLLGISEAQAQRLLRGEVQR</sequence>
<keyword evidence="2" id="KW-1185">Reference proteome</keyword>
<dbReference type="OrthoDB" id="8902713at2"/>
<comment type="caution">
    <text evidence="1">The sequence shown here is derived from an EMBL/GenBank/DDBJ whole genome shotgun (WGS) entry which is preliminary data.</text>
</comment>
<accession>A0A4Z0C0M9</accession>